<keyword evidence="6 15" id="KW-0808">Transferase</keyword>
<accession>A0ABW0ZEP5</accession>
<dbReference type="Gene3D" id="2.40.33.10">
    <property type="entry name" value="PK beta-barrel domain-like"/>
    <property type="match status" value="1"/>
</dbReference>
<comment type="subunit">
    <text evidence="4">Homotetramer.</text>
</comment>
<evidence type="ECO:0000256" key="10">
    <source>
        <dbReference type="ARBA" id="ARBA00022840"/>
    </source>
</evidence>
<evidence type="ECO:0000256" key="2">
    <source>
        <dbReference type="ARBA" id="ARBA00004997"/>
    </source>
</evidence>
<keyword evidence="13 18" id="KW-0670">Pyruvate</keyword>
<keyword evidence="9 15" id="KW-0418">Kinase</keyword>
<dbReference type="RefSeq" id="WP_136433113.1">
    <property type="nucleotide sequence ID" value="NZ_JBHSNS010000004.1"/>
</dbReference>
<evidence type="ECO:0000256" key="5">
    <source>
        <dbReference type="ARBA" id="ARBA00012142"/>
    </source>
</evidence>
<dbReference type="PRINTS" id="PR01050">
    <property type="entry name" value="PYRUVTKNASE"/>
</dbReference>
<feature type="domain" description="Pyruvate kinase barrel" evidence="16">
    <location>
        <begin position="22"/>
        <end position="342"/>
    </location>
</feature>
<dbReference type="EMBL" id="JBHSNS010000004">
    <property type="protein sequence ID" value="MFC5729479.1"/>
    <property type="molecule type" value="Genomic_DNA"/>
</dbReference>
<dbReference type="GO" id="GO:0016301">
    <property type="term" value="F:kinase activity"/>
    <property type="evidence" value="ECO:0007669"/>
    <property type="project" value="UniProtKB-KW"/>
</dbReference>
<evidence type="ECO:0000256" key="13">
    <source>
        <dbReference type="ARBA" id="ARBA00023317"/>
    </source>
</evidence>
<keyword evidence="19" id="KW-1185">Reference proteome</keyword>
<comment type="similarity">
    <text evidence="3 15">Belongs to the pyruvate kinase family.</text>
</comment>
<evidence type="ECO:0000259" key="16">
    <source>
        <dbReference type="Pfam" id="PF00224"/>
    </source>
</evidence>
<dbReference type="SUPFAM" id="SSF51621">
    <property type="entry name" value="Phosphoenolpyruvate/pyruvate domain"/>
    <property type="match status" value="1"/>
</dbReference>
<comment type="pathway">
    <text evidence="2 15">Carbohydrate degradation; glycolysis; pyruvate from D-glyceraldehyde 3-phosphate: step 5/5.</text>
</comment>
<keyword evidence="12 15" id="KW-0324">Glycolysis</keyword>
<dbReference type="Gene3D" id="3.20.20.60">
    <property type="entry name" value="Phosphoenolpyruvate-binding domains"/>
    <property type="match status" value="1"/>
</dbReference>
<dbReference type="InterPro" id="IPR015806">
    <property type="entry name" value="Pyrv_Knase_insert_dom_sf"/>
</dbReference>
<reference evidence="19" key="1">
    <citation type="journal article" date="2019" name="Int. J. Syst. Evol. Microbiol.">
        <title>The Global Catalogue of Microorganisms (GCM) 10K type strain sequencing project: providing services to taxonomists for standard genome sequencing and annotation.</title>
        <authorList>
            <consortium name="The Broad Institute Genomics Platform"/>
            <consortium name="The Broad Institute Genome Sequencing Center for Infectious Disease"/>
            <person name="Wu L."/>
            <person name="Ma J."/>
        </authorList>
    </citation>
    <scope>NUCLEOTIDE SEQUENCE [LARGE SCALE GENOMIC DNA]</scope>
    <source>
        <strain evidence="19">YIM 94188</strain>
    </source>
</reference>
<dbReference type="InterPro" id="IPR001697">
    <property type="entry name" value="Pyr_Knase"/>
</dbReference>
<evidence type="ECO:0000313" key="19">
    <source>
        <dbReference type="Proteomes" id="UP001596072"/>
    </source>
</evidence>
<dbReference type="Pfam" id="PF00224">
    <property type="entry name" value="PK"/>
    <property type="match status" value="1"/>
</dbReference>
<evidence type="ECO:0000313" key="18">
    <source>
        <dbReference type="EMBL" id="MFC5729479.1"/>
    </source>
</evidence>
<comment type="cofactor">
    <cofactor evidence="1">
        <name>K(+)</name>
        <dbReference type="ChEBI" id="CHEBI:29103"/>
    </cofactor>
</comment>
<keyword evidence="7" id="KW-0479">Metal-binding</keyword>
<dbReference type="InterPro" id="IPR015793">
    <property type="entry name" value="Pyrv_Knase_brl"/>
</dbReference>
<dbReference type="InterPro" id="IPR015795">
    <property type="entry name" value="Pyrv_Knase_C"/>
</dbReference>
<dbReference type="InterPro" id="IPR040442">
    <property type="entry name" value="Pyrv_kinase-like_dom_sf"/>
</dbReference>
<dbReference type="InterPro" id="IPR036918">
    <property type="entry name" value="Pyrv_Knase_C_sf"/>
</dbReference>
<dbReference type="NCBIfam" id="NF004886">
    <property type="entry name" value="PRK06247.1"/>
    <property type="match status" value="1"/>
</dbReference>
<sequence length="495" mass="52583">MTGLLDRPDPVITRGPVLPRGRRAKVVCTLGPATASQERILSLVDAGMDVARLNMSHGDHTDHAEVYRWVREASEATGHAVAVLADLQGPKIRLARFADGPVVLRPGQRWTITTREVDGDDAICGTTYLGLPGDVSYGDPILVDDGKVRLRVVEVTGPDVVTEVVVGGRVSNNKGLNLPGVAVSVPALSSKDADDLRFALRLGVDLVALSFVRSAQDADDVRAIMSEEGIRVPAIAKIEKPQAIANLDEVVAAFDGVMVARGDLGVECPLEEVPFLQKQVVVAARRNAKPVIVATQMLESMIGSPAPTRAEASDVANAVLDGADAVMLSGETSVGAYPVETVETMARIIATTELHALDGQQFGRFDRIAWDPHTRSGVMTKAAEEVAERVGASYVVAFTQSGDTARRVARLRSRIPVLAFTPEEKVRAQLALSWGIETFTTAPVTGTDDMVSQVDDELVRSGRVVEGDLVVIVAGSPPGVPGTTNALWVHRIGQG</sequence>
<evidence type="ECO:0000256" key="7">
    <source>
        <dbReference type="ARBA" id="ARBA00022723"/>
    </source>
</evidence>
<dbReference type="Gene3D" id="3.40.1380.20">
    <property type="entry name" value="Pyruvate kinase, C-terminal domain"/>
    <property type="match status" value="1"/>
</dbReference>
<dbReference type="NCBIfam" id="TIGR01064">
    <property type="entry name" value="pyruv_kin"/>
    <property type="match status" value="1"/>
</dbReference>
<keyword evidence="11 15" id="KW-0460">Magnesium</keyword>
<gene>
    <name evidence="18" type="primary">pyk</name>
    <name evidence="18" type="ORF">ACFPQB_11170</name>
</gene>
<evidence type="ECO:0000256" key="8">
    <source>
        <dbReference type="ARBA" id="ARBA00022741"/>
    </source>
</evidence>
<dbReference type="GO" id="GO:0004743">
    <property type="term" value="F:pyruvate kinase activity"/>
    <property type="evidence" value="ECO:0007669"/>
    <property type="project" value="UniProtKB-EC"/>
</dbReference>
<dbReference type="Pfam" id="PF02887">
    <property type="entry name" value="PK_C"/>
    <property type="match status" value="1"/>
</dbReference>
<keyword evidence="8" id="KW-0547">Nucleotide-binding</keyword>
<evidence type="ECO:0000256" key="1">
    <source>
        <dbReference type="ARBA" id="ARBA00001958"/>
    </source>
</evidence>
<dbReference type="InterPro" id="IPR015813">
    <property type="entry name" value="Pyrv/PenolPyrv_kinase-like_dom"/>
</dbReference>
<organism evidence="18 19">
    <name type="scientific">Nocardioides vastitatis</name>
    <dbReference type="NCBI Taxonomy" id="2568655"/>
    <lineage>
        <taxon>Bacteria</taxon>
        <taxon>Bacillati</taxon>
        <taxon>Actinomycetota</taxon>
        <taxon>Actinomycetes</taxon>
        <taxon>Propionibacteriales</taxon>
        <taxon>Nocardioidaceae</taxon>
        <taxon>Nocardioides</taxon>
    </lineage>
</organism>
<evidence type="ECO:0000256" key="4">
    <source>
        <dbReference type="ARBA" id="ARBA00011881"/>
    </source>
</evidence>
<evidence type="ECO:0000256" key="3">
    <source>
        <dbReference type="ARBA" id="ARBA00008663"/>
    </source>
</evidence>
<dbReference type="SUPFAM" id="SSF52935">
    <property type="entry name" value="PK C-terminal domain-like"/>
    <property type="match status" value="1"/>
</dbReference>
<protein>
    <recommendedName>
        <fullName evidence="5 14">Pyruvate kinase</fullName>
        <ecNumber evidence="5 14">2.7.1.40</ecNumber>
    </recommendedName>
</protein>
<dbReference type="EC" id="2.7.1.40" evidence="5 14"/>
<evidence type="ECO:0000256" key="15">
    <source>
        <dbReference type="RuleBase" id="RU000504"/>
    </source>
</evidence>
<dbReference type="NCBIfam" id="NF004491">
    <property type="entry name" value="PRK05826.1"/>
    <property type="match status" value="1"/>
</dbReference>
<dbReference type="SUPFAM" id="SSF50800">
    <property type="entry name" value="PK beta-barrel domain-like"/>
    <property type="match status" value="1"/>
</dbReference>
<evidence type="ECO:0000256" key="9">
    <source>
        <dbReference type="ARBA" id="ARBA00022777"/>
    </source>
</evidence>
<evidence type="ECO:0000256" key="12">
    <source>
        <dbReference type="ARBA" id="ARBA00023152"/>
    </source>
</evidence>
<feature type="domain" description="Pyruvate kinase C-terminal" evidence="17">
    <location>
        <begin position="380"/>
        <end position="490"/>
    </location>
</feature>
<dbReference type="NCBIfam" id="NF004978">
    <property type="entry name" value="PRK06354.1"/>
    <property type="match status" value="1"/>
</dbReference>
<evidence type="ECO:0000256" key="14">
    <source>
        <dbReference type="NCBIfam" id="TIGR01064"/>
    </source>
</evidence>
<dbReference type="Proteomes" id="UP001596072">
    <property type="component" value="Unassembled WGS sequence"/>
</dbReference>
<proteinExistence type="inferred from homology"/>
<evidence type="ECO:0000259" key="17">
    <source>
        <dbReference type="Pfam" id="PF02887"/>
    </source>
</evidence>
<evidence type="ECO:0000256" key="11">
    <source>
        <dbReference type="ARBA" id="ARBA00022842"/>
    </source>
</evidence>
<comment type="catalytic activity">
    <reaction evidence="15">
        <text>pyruvate + ATP = phosphoenolpyruvate + ADP + H(+)</text>
        <dbReference type="Rhea" id="RHEA:18157"/>
        <dbReference type="ChEBI" id="CHEBI:15361"/>
        <dbReference type="ChEBI" id="CHEBI:15378"/>
        <dbReference type="ChEBI" id="CHEBI:30616"/>
        <dbReference type="ChEBI" id="CHEBI:58702"/>
        <dbReference type="ChEBI" id="CHEBI:456216"/>
        <dbReference type="EC" id="2.7.1.40"/>
    </reaction>
</comment>
<comment type="caution">
    <text evidence="18">The sequence shown here is derived from an EMBL/GenBank/DDBJ whole genome shotgun (WGS) entry which is preliminary data.</text>
</comment>
<evidence type="ECO:0000256" key="6">
    <source>
        <dbReference type="ARBA" id="ARBA00022679"/>
    </source>
</evidence>
<dbReference type="PANTHER" id="PTHR11817">
    <property type="entry name" value="PYRUVATE KINASE"/>
    <property type="match status" value="1"/>
</dbReference>
<keyword evidence="10" id="KW-0067">ATP-binding</keyword>
<name>A0ABW0ZEP5_9ACTN</name>
<dbReference type="InterPro" id="IPR011037">
    <property type="entry name" value="Pyrv_Knase-like_insert_dom_sf"/>
</dbReference>